<feature type="chain" id="PRO_5020709039" description="ABC transporter substrate-binding protein" evidence="1">
    <location>
        <begin position="30"/>
        <end position="365"/>
    </location>
</feature>
<evidence type="ECO:0008006" key="4">
    <source>
        <dbReference type="Google" id="ProtNLM"/>
    </source>
</evidence>
<dbReference type="PANTHER" id="PTHR30024">
    <property type="entry name" value="ALIPHATIC SULFONATES-BINDING PROTEIN-RELATED"/>
    <property type="match status" value="1"/>
</dbReference>
<evidence type="ECO:0000313" key="2">
    <source>
        <dbReference type="EMBL" id="RXZ48707.1"/>
    </source>
</evidence>
<dbReference type="Gene3D" id="3.40.190.10">
    <property type="entry name" value="Periplasmic binding protein-like II"/>
    <property type="match status" value="2"/>
</dbReference>
<keyword evidence="1" id="KW-0732">Signal</keyword>
<keyword evidence="3" id="KW-1185">Reference proteome</keyword>
<proteinExistence type="predicted"/>
<dbReference type="EMBL" id="SDPO01000002">
    <property type="protein sequence ID" value="RXZ48707.1"/>
    <property type="molecule type" value="Genomic_DNA"/>
</dbReference>
<dbReference type="Proteomes" id="UP000292935">
    <property type="component" value="Unassembled WGS sequence"/>
</dbReference>
<dbReference type="OrthoDB" id="506341at2"/>
<protein>
    <recommendedName>
        <fullName evidence="4">ABC transporter substrate-binding protein</fullName>
    </recommendedName>
</protein>
<sequence length="365" mass="38947">MAPAPLTRKETLMRRIPRIALVGASIAAAATVALSGCAPSAAPAPDPSASAGAVDDVTIRVGAQPVFALSQWWAAQELGYFDENEVNVELAELYPNGAPQVEAGLRGDWDIAFTGELPAINAGRAWELQTIGFFGNEPHAHGVYVKSDSGITAKNADDKLAGQPVLFTQGSTDQLFFEGCLDQFGLSISDIDAVNLAPVDLVAAMQSGNGVAASAYPPFAFQLEADGYENICDTSKLDVAAYPTMVVRKEFLEEHPDAVARFTEAVFRANALFASDPEQALELAQGFYEETGVTQTEEDLKRTIDLYEWVDLPGGIDIFESGDAADSVNAYQEMLVRNGTATDVTEPIWLNDSAMANALLFADGR</sequence>
<evidence type="ECO:0000313" key="3">
    <source>
        <dbReference type="Proteomes" id="UP000292935"/>
    </source>
</evidence>
<dbReference type="SUPFAM" id="SSF53850">
    <property type="entry name" value="Periplasmic binding protein-like II"/>
    <property type="match status" value="1"/>
</dbReference>
<dbReference type="Pfam" id="PF13379">
    <property type="entry name" value="NMT1_2"/>
    <property type="match status" value="1"/>
</dbReference>
<name>A0A4Q2JQT1_9MICO</name>
<gene>
    <name evidence="2" type="ORF">ESP57_06845</name>
</gene>
<comment type="caution">
    <text evidence="2">The sequence shown here is derived from an EMBL/GenBank/DDBJ whole genome shotgun (WGS) entry which is preliminary data.</text>
</comment>
<dbReference type="AlphaFoldDB" id="A0A4Q2JQT1"/>
<accession>A0A4Q2JQT1</accession>
<reference evidence="2 3" key="1">
    <citation type="submission" date="2019-01" db="EMBL/GenBank/DDBJ databases">
        <authorList>
            <person name="Li J."/>
        </authorList>
    </citation>
    <scope>NUCLEOTIDE SEQUENCE [LARGE SCALE GENOMIC DNA]</scope>
    <source>
        <strain evidence="2 3">CCUG 35506</strain>
    </source>
</reference>
<evidence type="ECO:0000256" key="1">
    <source>
        <dbReference type="SAM" id="SignalP"/>
    </source>
</evidence>
<feature type="signal peptide" evidence="1">
    <location>
        <begin position="1"/>
        <end position="29"/>
    </location>
</feature>
<organism evidence="2 3">
    <name type="scientific">Agromyces fucosus</name>
    <dbReference type="NCBI Taxonomy" id="41985"/>
    <lineage>
        <taxon>Bacteria</taxon>
        <taxon>Bacillati</taxon>
        <taxon>Actinomycetota</taxon>
        <taxon>Actinomycetes</taxon>
        <taxon>Micrococcales</taxon>
        <taxon>Microbacteriaceae</taxon>
        <taxon>Agromyces</taxon>
    </lineage>
</organism>